<gene>
    <name evidence="13" type="primary">107361267</name>
</gene>
<keyword evidence="7 9" id="KW-0460">Magnesium</keyword>
<keyword evidence="8" id="KW-0413">Isomerase</keyword>
<evidence type="ECO:0000256" key="1">
    <source>
        <dbReference type="ARBA" id="ARBA00000443"/>
    </source>
</evidence>
<dbReference type="GO" id="GO:0005975">
    <property type="term" value="P:carbohydrate metabolic process"/>
    <property type="evidence" value="ECO:0007669"/>
    <property type="project" value="InterPro"/>
</dbReference>
<dbReference type="PANTHER" id="PTHR22573">
    <property type="entry name" value="PHOSPHOHEXOMUTASE FAMILY MEMBER"/>
    <property type="match status" value="1"/>
</dbReference>
<keyword evidence="14" id="KW-1185">Reference proteome</keyword>
<dbReference type="InterPro" id="IPR016066">
    <property type="entry name" value="A-D-PHexomutase_CS"/>
</dbReference>
<dbReference type="Gene3D" id="3.30.310.50">
    <property type="entry name" value="Alpha-D-phosphohexomutase, C-terminal domain"/>
    <property type="match status" value="1"/>
</dbReference>
<evidence type="ECO:0000256" key="6">
    <source>
        <dbReference type="ARBA" id="ARBA00022723"/>
    </source>
</evidence>
<dbReference type="FunFam" id="3.30.310.50:FF:000002">
    <property type="entry name" value="Phosphoglucomutase 5"/>
    <property type="match status" value="1"/>
</dbReference>
<dbReference type="InterPro" id="IPR005844">
    <property type="entry name" value="A-D-PHexomutase_a/b/a-I"/>
</dbReference>
<dbReference type="OrthoDB" id="2291at2759"/>
<evidence type="ECO:0000313" key="14">
    <source>
        <dbReference type="Proteomes" id="UP000015104"/>
    </source>
</evidence>
<dbReference type="InterPro" id="IPR005841">
    <property type="entry name" value="Alpha-D-phosphohexomutase_SF"/>
</dbReference>
<keyword evidence="5" id="KW-0597">Phosphoprotein</keyword>
<evidence type="ECO:0000256" key="9">
    <source>
        <dbReference type="RuleBase" id="RU004326"/>
    </source>
</evidence>
<dbReference type="InterPro" id="IPR005845">
    <property type="entry name" value="A-D-PHexomutase_a/b/a-II"/>
</dbReference>
<evidence type="ECO:0000256" key="7">
    <source>
        <dbReference type="ARBA" id="ARBA00022842"/>
    </source>
</evidence>
<dbReference type="FunFam" id="3.40.120.10:FF:000004">
    <property type="entry name" value="Phosphoglucomutase 5"/>
    <property type="match status" value="1"/>
</dbReference>
<reference evidence="14" key="1">
    <citation type="submission" date="2011-08" db="EMBL/GenBank/DDBJ databases">
        <authorList>
            <person name="Rombauts S."/>
        </authorList>
    </citation>
    <scope>NUCLEOTIDE SEQUENCE</scope>
    <source>
        <strain evidence="14">London</strain>
    </source>
</reference>
<evidence type="ECO:0000256" key="2">
    <source>
        <dbReference type="ARBA" id="ARBA00001946"/>
    </source>
</evidence>
<sequence>MVHQVVTVDTNPYEGQKPGTSGLRKPTKIFLEKPNYTANFVQCILDCVDDKSCLVIGGDGRYYLTQAIDLIIKICAGNGVKRLIIGQNGILSTPAVSCIIRKRSASGGIILTASHNPGGPDGDFGIKYNTSNGGPAPEGITDKIFKLTKEIKQFKTVPDLSISIDKVGTQEVVIGTDKMIVEIIDSVDDYLELLKSIFDFPKIKSLLAKPDFKIRVDSLNGVMGPYATRIFVNELGCSPDSVVNCIPLPDFGGKHPDPNLTYAAELVEAMKSGDYSLGAAFDGDGDRNMILGTKGFFVCPSDSLAVIAANLKDIPYFAKSGVKGFARSMPTAGAVDVVVAKWEDGDIKCHETPTGWKFFGNLMDAGLCSLCGEESFGTGSDHIREKDGCWAVLAWLSILASRNQSVEDIVTSHWKKYGRNFFTRYDYENCDSAGCANMMKQLEGFVENGSLIGKQFTHKITQNDNFEYKDPVDGSITSKQGIRIIFSDGSRIIVRLSGTGSQGATVRIYVDGYTNQESLLTQEAAIVLKPLIDIALEITEIEKFTGRKMPTVIT</sequence>
<dbReference type="OMA" id="WIQDRAN"/>
<reference evidence="13" key="2">
    <citation type="submission" date="2015-06" db="UniProtKB">
        <authorList>
            <consortium name="EnsemblMetazoa"/>
        </authorList>
    </citation>
    <scope>IDENTIFICATION</scope>
</reference>
<dbReference type="CDD" id="cd03085">
    <property type="entry name" value="PGM1"/>
    <property type="match status" value="1"/>
</dbReference>
<evidence type="ECO:0000259" key="12">
    <source>
        <dbReference type="Pfam" id="PF02880"/>
    </source>
</evidence>
<evidence type="ECO:0000259" key="11">
    <source>
        <dbReference type="Pfam" id="PF02879"/>
    </source>
</evidence>
<evidence type="ECO:0000256" key="5">
    <source>
        <dbReference type="ARBA" id="ARBA00022553"/>
    </source>
</evidence>
<comment type="catalytic activity">
    <reaction evidence="1">
        <text>alpha-D-glucose 1-phosphate = alpha-D-glucose 6-phosphate</text>
        <dbReference type="Rhea" id="RHEA:23536"/>
        <dbReference type="ChEBI" id="CHEBI:58225"/>
        <dbReference type="ChEBI" id="CHEBI:58601"/>
        <dbReference type="EC" id="5.4.2.2"/>
    </reaction>
</comment>
<feature type="domain" description="Alpha-D-phosphohexomutase alpha/beta/alpha" evidence="11">
    <location>
        <begin position="188"/>
        <end position="292"/>
    </location>
</feature>
<dbReference type="Pfam" id="PF24947">
    <property type="entry name" value="PGM1_C_vert_fung"/>
    <property type="match status" value="1"/>
</dbReference>
<name>T1K744_TETUR</name>
<dbReference type="FunFam" id="3.40.120.10:FF:000005">
    <property type="entry name" value="Phosphoglucomutase 5"/>
    <property type="match status" value="1"/>
</dbReference>
<feature type="domain" description="Alpha-D-phosphohexomutase alpha/beta/alpha" evidence="12">
    <location>
        <begin position="302"/>
        <end position="417"/>
    </location>
</feature>
<dbReference type="PRINTS" id="PR00509">
    <property type="entry name" value="PGMPMM"/>
</dbReference>
<protein>
    <recommendedName>
        <fullName evidence="4">phosphoglucomutase (alpha-D-glucose-1,6-bisphosphate-dependent)</fullName>
        <ecNumber evidence="4">5.4.2.2</ecNumber>
    </recommendedName>
</protein>
<dbReference type="EMBL" id="CAEY01001799">
    <property type="status" value="NOT_ANNOTATED_CDS"/>
    <property type="molecule type" value="Genomic_DNA"/>
</dbReference>
<dbReference type="PROSITE" id="PS00710">
    <property type="entry name" value="PGM_PMM"/>
    <property type="match status" value="1"/>
</dbReference>
<dbReference type="GO" id="GO:0005829">
    <property type="term" value="C:cytosol"/>
    <property type="evidence" value="ECO:0007669"/>
    <property type="project" value="TreeGrafter"/>
</dbReference>
<evidence type="ECO:0000313" key="13">
    <source>
        <dbReference type="EnsemblMetazoa" id="tetur06g02900.1"/>
    </source>
</evidence>
<dbReference type="GO" id="GO:0000287">
    <property type="term" value="F:magnesium ion binding"/>
    <property type="evidence" value="ECO:0007669"/>
    <property type="project" value="InterPro"/>
</dbReference>
<accession>T1K744</accession>
<dbReference type="NCBIfam" id="NF005737">
    <property type="entry name" value="PRK07564.1-1"/>
    <property type="match status" value="1"/>
</dbReference>
<evidence type="ECO:0000256" key="4">
    <source>
        <dbReference type="ARBA" id="ARBA00012728"/>
    </source>
</evidence>
<evidence type="ECO:0000256" key="3">
    <source>
        <dbReference type="ARBA" id="ARBA00010231"/>
    </source>
</evidence>
<dbReference type="GO" id="GO:0004614">
    <property type="term" value="F:phosphoglucomutase activity"/>
    <property type="evidence" value="ECO:0007669"/>
    <property type="project" value="UniProtKB-EC"/>
</dbReference>
<dbReference type="EC" id="5.4.2.2" evidence="4"/>
<evidence type="ECO:0000259" key="10">
    <source>
        <dbReference type="Pfam" id="PF02878"/>
    </source>
</evidence>
<dbReference type="KEGG" id="tut:107361267"/>
<dbReference type="InterPro" id="IPR045244">
    <property type="entry name" value="PGM"/>
</dbReference>
<dbReference type="SUPFAM" id="SSF53738">
    <property type="entry name" value="Phosphoglucomutase, first 3 domains"/>
    <property type="match status" value="3"/>
</dbReference>
<organism evidence="13 14">
    <name type="scientific">Tetranychus urticae</name>
    <name type="common">Two-spotted spider mite</name>
    <dbReference type="NCBI Taxonomy" id="32264"/>
    <lineage>
        <taxon>Eukaryota</taxon>
        <taxon>Metazoa</taxon>
        <taxon>Ecdysozoa</taxon>
        <taxon>Arthropoda</taxon>
        <taxon>Chelicerata</taxon>
        <taxon>Arachnida</taxon>
        <taxon>Acari</taxon>
        <taxon>Acariformes</taxon>
        <taxon>Trombidiformes</taxon>
        <taxon>Prostigmata</taxon>
        <taxon>Eleutherengona</taxon>
        <taxon>Raphignathae</taxon>
        <taxon>Tetranychoidea</taxon>
        <taxon>Tetranychidae</taxon>
        <taxon>Tetranychus</taxon>
    </lineage>
</organism>
<dbReference type="PANTHER" id="PTHR22573:SF2">
    <property type="entry name" value="PHOSPHOGLUCOMUTASE"/>
    <property type="match status" value="1"/>
</dbReference>
<dbReference type="HOGENOM" id="CLU_009330_0_1_1"/>
<proteinExistence type="inferred from homology"/>
<dbReference type="InterPro" id="IPR036900">
    <property type="entry name" value="A-D-PHexomutase_C_sf"/>
</dbReference>
<dbReference type="AlphaFoldDB" id="T1K744"/>
<dbReference type="Pfam" id="PF02878">
    <property type="entry name" value="PGM_PMM_I"/>
    <property type="match status" value="1"/>
</dbReference>
<feature type="domain" description="Alpha-D-phosphohexomutase alpha/beta/alpha" evidence="10">
    <location>
        <begin position="16"/>
        <end position="153"/>
    </location>
</feature>
<dbReference type="STRING" id="32264.T1K744"/>
<dbReference type="InterPro" id="IPR005846">
    <property type="entry name" value="A-D-PHexomutase_a/b/a-III"/>
</dbReference>
<dbReference type="EnsemblMetazoa" id="tetur06g02900.1">
    <property type="protein sequence ID" value="tetur06g02900.1"/>
    <property type="gene ID" value="tetur06g02900"/>
</dbReference>
<dbReference type="Pfam" id="PF02879">
    <property type="entry name" value="PGM_PMM_II"/>
    <property type="match status" value="1"/>
</dbReference>
<dbReference type="SUPFAM" id="SSF55957">
    <property type="entry name" value="Phosphoglucomutase, C-terminal domain"/>
    <property type="match status" value="1"/>
</dbReference>
<dbReference type="Gene3D" id="3.40.120.10">
    <property type="entry name" value="Alpha-D-Glucose-1,6-Bisphosphate, subunit A, domain 3"/>
    <property type="match status" value="3"/>
</dbReference>
<dbReference type="InterPro" id="IPR016055">
    <property type="entry name" value="A-D-PHexomutase_a/b/a-I/II/III"/>
</dbReference>
<dbReference type="Pfam" id="PF02880">
    <property type="entry name" value="PGM_PMM_III"/>
    <property type="match status" value="1"/>
</dbReference>
<dbReference type="Proteomes" id="UP000015104">
    <property type="component" value="Unassembled WGS sequence"/>
</dbReference>
<keyword evidence="6 9" id="KW-0479">Metal-binding</keyword>
<dbReference type="eggNOG" id="KOG0625">
    <property type="taxonomic scope" value="Eukaryota"/>
</dbReference>
<comment type="similarity">
    <text evidence="3 9">Belongs to the phosphohexose mutase family.</text>
</comment>
<comment type="cofactor">
    <cofactor evidence="2">
        <name>Mg(2+)</name>
        <dbReference type="ChEBI" id="CHEBI:18420"/>
    </cofactor>
</comment>
<evidence type="ECO:0000256" key="8">
    <source>
        <dbReference type="ARBA" id="ARBA00023235"/>
    </source>
</evidence>